<protein>
    <submittedName>
        <fullName evidence="1">Uncharacterized protein</fullName>
    </submittedName>
</protein>
<accession>A0ACB7Z0N9</accession>
<dbReference type="Proteomes" id="UP000828048">
    <property type="component" value="Chromosome 4"/>
</dbReference>
<comment type="caution">
    <text evidence="1">The sequence shown here is derived from an EMBL/GenBank/DDBJ whole genome shotgun (WGS) entry which is preliminary data.</text>
</comment>
<reference evidence="1 2" key="1">
    <citation type="journal article" date="2021" name="Hortic Res">
        <title>High-quality reference genome and annotation aids understanding of berry development for evergreen blueberry (Vaccinium darrowii).</title>
        <authorList>
            <person name="Yu J."/>
            <person name="Hulse-Kemp A.M."/>
            <person name="Babiker E."/>
            <person name="Staton M."/>
        </authorList>
    </citation>
    <scope>NUCLEOTIDE SEQUENCE [LARGE SCALE GENOMIC DNA]</scope>
    <source>
        <strain evidence="2">cv. NJ 8807/NJ 8810</strain>
        <tissue evidence="1">Young leaf</tissue>
    </source>
</reference>
<organism evidence="1 2">
    <name type="scientific">Vaccinium darrowii</name>
    <dbReference type="NCBI Taxonomy" id="229202"/>
    <lineage>
        <taxon>Eukaryota</taxon>
        <taxon>Viridiplantae</taxon>
        <taxon>Streptophyta</taxon>
        <taxon>Embryophyta</taxon>
        <taxon>Tracheophyta</taxon>
        <taxon>Spermatophyta</taxon>
        <taxon>Magnoliopsida</taxon>
        <taxon>eudicotyledons</taxon>
        <taxon>Gunneridae</taxon>
        <taxon>Pentapetalae</taxon>
        <taxon>asterids</taxon>
        <taxon>Ericales</taxon>
        <taxon>Ericaceae</taxon>
        <taxon>Vaccinioideae</taxon>
        <taxon>Vaccinieae</taxon>
        <taxon>Vaccinium</taxon>
    </lineage>
</organism>
<sequence>MSSRHLLTPERDMMMERKVPSLVDMCIQLAVDNIRHLGDVGDTGLDLLERILPHCTVDQLKHIEDSTEERDLSPVTDKLWKKFYERQFGVNSTNLVCERMTQKKVSFKWKLLYEAKLKDLEEAQQKSFDRIKELYKKEDARKQSRQVQITKKVPPSSKKRSFYGGGPGSNISNTKSSLMKKSKLQFLNCHEVKNLAAIKKNGIQKSHGISSASKQGVSSGNGRDSASTSRPIGRRF</sequence>
<gene>
    <name evidence="1" type="ORF">Vadar_000669</name>
</gene>
<evidence type="ECO:0000313" key="1">
    <source>
        <dbReference type="EMBL" id="KAH7859403.1"/>
    </source>
</evidence>
<dbReference type="EMBL" id="CM037154">
    <property type="protein sequence ID" value="KAH7859403.1"/>
    <property type="molecule type" value="Genomic_DNA"/>
</dbReference>
<keyword evidence="2" id="KW-1185">Reference proteome</keyword>
<evidence type="ECO:0000313" key="2">
    <source>
        <dbReference type="Proteomes" id="UP000828048"/>
    </source>
</evidence>
<name>A0ACB7Z0N9_9ERIC</name>
<proteinExistence type="predicted"/>